<dbReference type="GO" id="GO:0051144">
    <property type="term" value="P:1,2-propanediol catabolic process"/>
    <property type="evidence" value="ECO:0007669"/>
    <property type="project" value="UniProtKB-UniPathway"/>
</dbReference>
<evidence type="ECO:0000256" key="2">
    <source>
        <dbReference type="ARBA" id="ARBA00007342"/>
    </source>
</evidence>
<dbReference type="PANTHER" id="PTHR39453:SF1">
    <property type="entry name" value="PHOSPHATE PROPANOYLTRANSFERASE"/>
    <property type="match status" value="1"/>
</dbReference>
<dbReference type="STRING" id="1424294.Gferi_18320"/>
<comment type="similarity">
    <text evidence="2 10">Belongs to the PduL family.</text>
</comment>
<organism evidence="11 12">
    <name type="scientific">Geosporobacter ferrireducens</name>
    <dbReference type="NCBI Taxonomy" id="1424294"/>
    <lineage>
        <taxon>Bacteria</taxon>
        <taxon>Bacillati</taxon>
        <taxon>Bacillota</taxon>
        <taxon>Clostridia</taxon>
        <taxon>Peptostreptococcales</taxon>
        <taxon>Thermotaleaceae</taxon>
        <taxon>Geosporobacter</taxon>
    </lineage>
</organism>
<evidence type="ECO:0000256" key="1">
    <source>
        <dbReference type="ARBA" id="ARBA00001947"/>
    </source>
</evidence>
<accession>A0A1D8GQR6</accession>
<comment type="catalytic activity">
    <reaction evidence="9 10">
        <text>propanoyl-CoA + phosphate = propanoyl phosphate + CoA</text>
        <dbReference type="Rhea" id="RHEA:28046"/>
        <dbReference type="ChEBI" id="CHEBI:43474"/>
        <dbReference type="ChEBI" id="CHEBI:57287"/>
        <dbReference type="ChEBI" id="CHEBI:57392"/>
        <dbReference type="ChEBI" id="CHEBI:58933"/>
        <dbReference type="EC" id="2.3.1.222"/>
    </reaction>
</comment>
<dbReference type="PIRSF" id="PIRSF010130">
    <property type="entry name" value="PduL"/>
    <property type="match status" value="1"/>
</dbReference>
<keyword evidence="7" id="KW-0862">Zinc</keyword>
<dbReference type="PANTHER" id="PTHR39453">
    <property type="entry name" value="PHOSPHATE PROPANOYLTRANSFERASE"/>
    <property type="match status" value="1"/>
</dbReference>
<keyword evidence="6" id="KW-0479">Metal-binding</keyword>
<dbReference type="EMBL" id="CP017269">
    <property type="protein sequence ID" value="AOT73203.1"/>
    <property type="molecule type" value="Genomic_DNA"/>
</dbReference>
<dbReference type="InterPro" id="IPR008300">
    <property type="entry name" value="PTAC"/>
</dbReference>
<evidence type="ECO:0000256" key="3">
    <source>
        <dbReference type="ARBA" id="ARBA00012206"/>
    </source>
</evidence>
<evidence type="ECO:0000256" key="9">
    <source>
        <dbReference type="ARBA" id="ARBA00047589"/>
    </source>
</evidence>
<dbReference type="Proteomes" id="UP000095743">
    <property type="component" value="Chromosome"/>
</dbReference>
<dbReference type="NCBIfam" id="NF011652">
    <property type="entry name" value="PRK15070.1"/>
    <property type="match status" value="1"/>
</dbReference>
<dbReference type="OrthoDB" id="9784365at2"/>
<proteinExistence type="inferred from homology"/>
<keyword evidence="5 10" id="KW-0808">Transferase</keyword>
<keyword evidence="12" id="KW-1185">Reference proteome</keyword>
<comment type="function">
    <text evidence="10">Involved in 1,2-propanediol (1,2-PD) degradation by catalyzing the conversion of propanoyl-CoA to propanoyl-phosphate.</text>
</comment>
<dbReference type="AlphaFoldDB" id="A0A1D8GQR6"/>
<dbReference type="UniPathway" id="UPA00621"/>
<dbReference type="GO" id="GO:0016747">
    <property type="term" value="F:acyltransferase activity, transferring groups other than amino-acyl groups"/>
    <property type="evidence" value="ECO:0007669"/>
    <property type="project" value="InterPro"/>
</dbReference>
<dbReference type="KEGG" id="gfe:Gferi_18320"/>
<reference evidence="11 12" key="1">
    <citation type="submission" date="2016-09" db="EMBL/GenBank/DDBJ databases">
        <title>Genomic analysis reveals versatility of anaerobic energy metabolism of Geosporobacter ferrireducens IRF9 of phylum Firmicutes.</title>
        <authorList>
            <person name="Kim S.-J."/>
        </authorList>
    </citation>
    <scope>NUCLEOTIDE SEQUENCE [LARGE SCALE GENOMIC DNA]</scope>
    <source>
        <strain evidence="11 12">IRF9</strain>
    </source>
</reference>
<protein>
    <recommendedName>
        <fullName evidence="4 10">Phosphate propanoyltransferase</fullName>
        <ecNumber evidence="3 10">2.3.1.222</ecNumber>
    </recommendedName>
</protein>
<evidence type="ECO:0000256" key="7">
    <source>
        <dbReference type="ARBA" id="ARBA00022833"/>
    </source>
</evidence>
<sequence length="215" mass="23845">MNNIDPALIKKIVEEIYKRLESCNDEIPVGVSNRHIHISREDLDVLFGKGYELTKLNDLKQPGQYSAKETVKIIGPKGEFDKVRILGPVRNQTQLELALTDGFKLGVTPEIRESGKLDGSAGIIIEGPKGRVKKDYGAIAALRHIHMPPSFAEEHGIKDKDFVDVVCEGIRKTIFSNVLVRVSDQFVLEMHVDTDEANASGLKTGDTVKIIKSKE</sequence>
<evidence type="ECO:0000313" key="11">
    <source>
        <dbReference type="EMBL" id="AOT73203.1"/>
    </source>
</evidence>
<keyword evidence="8 10" id="KW-0012">Acyltransferase</keyword>
<evidence type="ECO:0000256" key="10">
    <source>
        <dbReference type="PIRNR" id="PIRNR010130"/>
    </source>
</evidence>
<gene>
    <name evidence="11" type="ORF">Gferi_18320</name>
</gene>
<evidence type="ECO:0000256" key="8">
    <source>
        <dbReference type="ARBA" id="ARBA00023315"/>
    </source>
</evidence>
<evidence type="ECO:0000256" key="4">
    <source>
        <dbReference type="ARBA" id="ARBA00020837"/>
    </source>
</evidence>
<dbReference type="Pfam" id="PF06130">
    <property type="entry name" value="PTAC"/>
    <property type="match status" value="1"/>
</dbReference>
<name>A0A1D8GQR6_9FIRM</name>
<evidence type="ECO:0000313" key="12">
    <source>
        <dbReference type="Proteomes" id="UP000095743"/>
    </source>
</evidence>
<comment type="pathway">
    <text evidence="10">Polyol metabolism; 1,2-propanediol degradation.</text>
</comment>
<dbReference type="GO" id="GO:0046872">
    <property type="term" value="F:metal ion binding"/>
    <property type="evidence" value="ECO:0007669"/>
    <property type="project" value="UniProtKB-KW"/>
</dbReference>
<evidence type="ECO:0000256" key="6">
    <source>
        <dbReference type="ARBA" id="ARBA00022723"/>
    </source>
</evidence>
<comment type="cofactor">
    <cofactor evidence="1">
        <name>Zn(2+)</name>
        <dbReference type="ChEBI" id="CHEBI:29105"/>
    </cofactor>
</comment>
<dbReference type="EC" id="2.3.1.222" evidence="3 10"/>
<evidence type="ECO:0000256" key="5">
    <source>
        <dbReference type="ARBA" id="ARBA00022679"/>
    </source>
</evidence>